<organism evidence="3">
    <name type="scientific">Streptomyces avermitilis</name>
    <dbReference type="NCBI Taxonomy" id="33903"/>
    <lineage>
        <taxon>Bacteria</taxon>
        <taxon>Bacillati</taxon>
        <taxon>Actinomycetota</taxon>
        <taxon>Actinomycetes</taxon>
        <taxon>Kitasatosporales</taxon>
        <taxon>Streptomycetaceae</taxon>
        <taxon>Streptomyces</taxon>
    </lineage>
</organism>
<dbReference type="EMBL" id="AP019621">
    <property type="protein sequence ID" value="BBJ49471.1"/>
    <property type="molecule type" value="Genomic_DNA"/>
</dbReference>
<protein>
    <recommendedName>
        <fullName evidence="2">Pierisin-like domain-containing protein</fullName>
    </recommendedName>
</protein>
<feature type="domain" description="Pierisin-like" evidence="2">
    <location>
        <begin position="50"/>
        <end position="104"/>
    </location>
</feature>
<evidence type="ECO:0000313" key="3">
    <source>
        <dbReference type="EMBL" id="BBJ49471.1"/>
    </source>
</evidence>
<dbReference type="InterPro" id="IPR054695">
    <property type="entry name" value="Pierisin-like_dom"/>
</dbReference>
<evidence type="ECO:0000256" key="1">
    <source>
        <dbReference type="SAM" id="MobiDB-lite"/>
    </source>
</evidence>
<feature type="region of interest" description="Disordered" evidence="1">
    <location>
        <begin position="101"/>
        <end position="191"/>
    </location>
</feature>
<feature type="compositionally biased region" description="Low complexity" evidence="1">
    <location>
        <begin position="162"/>
        <end position="178"/>
    </location>
</feature>
<gene>
    <name evidence="3" type="ORF">SAVMC3_21000</name>
</gene>
<dbReference type="AlphaFoldDB" id="A0A499VIX1"/>
<name>A0A499VIX1_STRAX</name>
<sequence>MAGGKRPFPLSHQRRPLGTDLTPFSKWITGGGGQNTAQLSTSCERWVAQSFATHGADCWVYAIQAPRGIDVNATARQNGIESTYLWNKEIDFPGGIQGRFSRERVVTTGSAPTRRRTPASTRTSAAGRTATDEQQLPPRPRRTGGPGRFDALSSPGRRRRGTPSSDPAAPGGPAAAQAARHEGAPPGGAGGTSRLHRVNFLAAQGVSRFYLLTVPVAESTLAARLESALKDTSRTPLRTEEAPT</sequence>
<dbReference type="Pfam" id="PF22596">
    <property type="entry name" value="Scabin-like"/>
    <property type="match status" value="1"/>
</dbReference>
<feature type="compositionally biased region" description="Low complexity" evidence="1">
    <location>
        <begin position="118"/>
        <end position="129"/>
    </location>
</feature>
<dbReference type="Gene3D" id="3.90.210.10">
    <property type="entry name" value="Heat-Labile Enterotoxin, subunit A"/>
    <property type="match status" value="1"/>
</dbReference>
<proteinExistence type="predicted"/>
<reference evidence="3" key="1">
    <citation type="submission" date="2019-04" db="EMBL/GenBank/DDBJ databases">
        <title>Draft genome sequences of Streptomyces avermitilis MC3.</title>
        <authorList>
            <person name="Komaki H."/>
            <person name="Tamura T."/>
            <person name="Hosoyama A."/>
        </authorList>
    </citation>
    <scope>NUCLEOTIDE SEQUENCE</scope>
    <source>
        <strain evidence="3">MC3</strain>
    </source>
</reference>
<evidence type="ECO:0000259" key="2">
    <source>
        <dbReference type="Pfam" id="PF22596"/>
    </source>
</evidence>
<accession>A0A499VIX1</accession>